<comment type="caution">
    <text evidence="1">The sequence shown here is derived from an EMBL/GenBank/DDBJ whole genome shotgun (WGS) entry which is preliminary data.</text>
</comment>
<sequence length="178" mass="20437">MENNEKIALLNEECDKYLSHLERSINRLSADLAPEARERYSKPDSQAIDIQKIIARNTSKFSLYDITDNTDTTIHSSKRHPKLHAALNKYQAVSEMKQCLSKGNASPEDKLKDFDKKLNESRETLSKNLDSSAMKFMKNILHVLTAGLYSKSTRDTFQFWKTQGEVFTENVSDTMKIK</sequence>
<dbReference type="Proteomes" id="UP000054785">
    <property type="component" value="Unassembled WGS sequence"/>
</dbReference>
<protein>
    <submittedName>
        <fullName evidence="1">VipE</fullName>
    </submittedName>
</protein>
<evidence type="ECO:0000313" key="1">
    <source>
        <dbReference type="EMBL" id="KTD02381.1"/>
    </source>
</evidence>
<dbReference type="STRING" id="45065.Lgee_0710"/>
<keyword evidence="2" id="KW-1185">Reference proteome</keyword>
<gene>
    <name evidence="1" type="primary">vipE</name>
    <name evidence="1" type="ORF">Lgee_0710</name>
</gene>
<dbReference type="RefSeq" id="WP_028385866.1">
    <property type="nucleotide sequence ID" value="NZ_CAAAHN010000009.1"/>
</dbReference>
<dbReference type="PATRIC" id="fig|45065.4.peg.755"/>
<dbReference type="OrthoDB" id="5641577at2"/>
<dbReference type="EMBL" id="LNYC01000020">
    <property type="protein sequence ID" value="KTD02381.1"/>
    <property type="molecule type" value="Genomic_DNA"/>
</dbReference>
<dbReference type="AlphaFoldDB" id="A0A0W0U425"/>
<accession>A0A0W0U425</accession>
<name>A0A0W0U425_9GAMM</name>
<reference evidence="1 2" key="1">
    <citation type="submission" date="2015-11" db="EMBL/GenBank/DDBJ databases">
        <title>Genomic analysis of 38 Legionella species identifies large and diverse effector repertoires.</title>
        <authorList>
            <person name="Burstein D."/>
            <person name="Amaro F."/>
            <person name="Zusman T."/>
            <person name="Lifshitz Z."/>
            <person name="Cohen O."/>
            <person name="Gilbert J.A."/>
            <person name="Pupko T."/>
            <person name="Shuman H.A."/>
            <person name="Segal G."/>
        </authorList>
    </citation>
    <scope>NUCLEOTIDE SEQUENCE [LARGE SCALE GENOMIC DNA]</scope>
    <source>
        <strain evidence="1 2">ATCC 49504</strain>
    </source>
</reference>
<proteinExistence type="predicted"/>
<evidence type="ECO:0000313" key="2">
    <source>
        <dbReference type="Proteomes" id="UP000054785"/>
    </source>
</evidence>
<organism evidence="1 2">
    <name type="scientific">Legionella geestiana</name>
    <dbReference type="NCBI Taxonomy" id="45065"/>
    <lineage>
        <taxon>Bacteria</taxon>
        <taxon>Pseudomonadati</taxon>
        <taxon>Pseudomonadota</taxon>
        <taxon>Gammaproteobacteria</taxon>
        <taxon>Legionellales</taxon>
        <taxon>Legionellaceae</taxon>
        <taxon>Legionella</taxon>
    </lineage>
</organism>